<dbReference type="PANTHER" id="PTHR10281:SF106">
    <property type="entry name" value="IP06960P-RELATED"/>
    <property type="match status" value="1"/>
</dbReference>
<evidence type="ECO:0000256" key="1">
    <source>
        <dbReference type="ARBA" id="ARBA00038357"/>
    </source>
</evidence>
<name>A0A1I8GL70_9PLAT</name>
<comment type="similarity">
    <text evidence="1">Belongs to the cytochrome b5 family. MAPR subfamily.</text>
</comment>
<dbReference type="Proteomes" id="UP000095280">
    <property type="component" value="Unplaced"/>
</dbReference>
<dbReference type="InterPro" id="IPR050577">
    <property type="entry name" value="MAPR/NEUFC/NENF-like"/>
</dbReference>
<evidence type="ECO:0000259" key="4">
    <source>
        <dbReference type="SMART" id="SM01117"/>
    </source>
</evidence>
<keyword evidence="5" id="KW-1185">Reference proteome</keyword>
<feature type="transmembrane region" description="Helical" evidence="3">
    <location>
        <begin position="15"/>
        <end position="35"/>
    </location>
</feature>
<dbReference type="AlphaFoldDB" id="A0A1I8GL70"/>
<keyword evidence="3" id="KW-0472">Membrane</keyword>
<feature type="domain" description="Cytochrome b5 heme-binding" evidence="4">
    <location>
        <begin position="59"/>
        <end position="160"/>
    </location>
</feature>
<accession>A0A1I8GL70</accession>
<evidence type="ECO:0000313" key="6">
    <source>
        <dbReference type="WBParaSite" id="maker-uti_cns_0002393-snap-gene-0.15-mRNA-1"/>
    </source>
</evidence>
<organism evidence="5 6">
    <name type="scientific">Macrostomum lignano</name>
    <dbReference type="NCBI Taxonomy" id="282301"/>
    <lineage>
        <taxon>Eukaryota</taxon>
        <taxon>Metazoa</taxon>
        <taxon>Spiralia</taxon>
        <taxon>Lophotrochozoa</taxon>
        <taxon>Platyhelminthes</taxon>
        <taxon>Rhabditophora</taxon>
        <taxon>Macrostomorpha</taxon>
        <taxon>Macrostomida</taxon>
        <taxon>Macrostomidae</taxon>
        <taxon>Macrostomum</taxon>
    </lineage>
</organism>
<reference evidence="6" key="1">
    <citation type="submission" date="2016-11" db="UniProtKB">
        <authorList>
            <consortium name="WormBaseParasite"/>
        </authorList>
    </citation>
    <scope>IDENTIFICATION</scope>
</reference>
<dbReference type="SUPFAM" id="SSF55856">
    <property type="entry name" value="Cytochrome b5-like heme/steroid binding domain"/>
    <property type="match status" value="1"/>
</dbReference>
<keyword evidence="3" id="KW-1133">Transmembrane helix</keyword>
<keyword evidence="3" id="KW-0812">Transmembrane</keyword>
<evidence type="ECO:0000313" key="5">
    <source>
        <dbReference type="Proteomes" id="UP000095280"/>
    </source>
</evidence>
<feature type="region of interest" description="Disordered" evidence="2">
    <location>
        <begin position="157"/>
        <end position="192"/>
    </location>
</feature>
<dbReference type="InterPro" id="IPR001199">
    <property type="entry name" value="Cyt_B5-like_heme/steroid-bd"/>
</dbReference>
<proteinExistence type="inferred from homology"/>
<dbReference type="FunFam" id="3.10.120.10:FF:000003">
    <property type="entry name" value="membrane-associated progesterone receptor component 1"/>
    <property type="match status" value="1"/>
</dbReference>
<dbReference type="InterPro" id="IPR036400">
    <property type="entry name" value="Cyt_B5-like_heme/steroid_sf"/>
</dbReference>
<dbReference type="GO" id="GO:0005783">
    <property type="term" value="C:endoplasmic reticulum"/>
    <property type="evidence" value="ECO:0007669"/>
    <property type="project" value="TreeGrafter"/>
</dbReference>
<dbReference type="PANTHER" id="PTHR10281">
    <property type="entry name" value="MEMBRANE-ASSOCIATED PROGESTERONE RECEPTOR COMPONENT-RELATED"/>
    <property type="match status" value="1"/>
</dbReference>
<protein>
    <submittedName>
        <fullName evidence="6">Cytochrome b5 heme-binding domain-containing protein</fullName>
    </submittedName>
</protein>
<dbReference type="GO" id="GO:0016020">
    <property type="term" value="C:membrane"/>
    <property type="evidence" value="ECO:0007669"/>
    <property type="project" value="TreeGrafter"/>
</dbReference>
<dbReference type="SMART" id="SM01117">
    <property type="entry name" value="Cyt-b5"/>
    <property type="match status" value="1"/>
</dbReference>
<evidence type="ECO:0000256" key="3">
    <source>
        <dbReference type="SAM" id="Phobius"/>
    </source>
</evidence>
<dbReference type="Pfam" id="PF00173">
    <property type="entry name" value="Cyt-b5"/>
    <property type="match status" value="1"/>
</dbReference>
<dbReference type="Gene3D" id="3.10.120.10">
    <property type="entry name" value="Cytochrome b5-like heme/steroid binding domain"/>
    <property type="match status" value="1"/>
</dbReference>
<dbReference type="WBParaSite" id="maker-uti_cns_0002393-snap-gene-0.15-mRNA-1">
    <property type="protein sequence ID" value="maker-uti_cns_0002393-snap-gene-0.15-mRNA-1"/>
    <property type="gene ID" value="maker-uti_cns_0002393-snap-gene-0.15"/>
</dbReference>
<evidence type="ECO:0000256" key="2">
    <source>
        <dbReference type="SAM" id="MobiDB-lite"/>
    </source>
</evidence>
<sequence length="192" mass="21701">MDRIKGYWNTILSELSSPLNLALVGICAFLTYKIFFGRSKPELPPPKSNRLPKMKKRDFTRQELARYNGVDNDEKRILIAIRGTVFDVSNRGRDFYGPGGPYEDLAGRDASRALATFSLNKDAFKDEVDDLSDLDSFQVESLDNWEQQFKEKYDTVGKLLKPGEQPTEYPDSDGDGAEGHAKKKLNCFGFST</sequence>